<reference evidence="7 8" key="1">
    <citation type="journal article" date="2019" name="Int. J. Syst. Evol. Microbiol.">
        <title>The Global Catalogue of Microorganisms (GCM) 10K type strain sequencing project: providing services to taxonomists for standard genome sequencing and annotation.</title>
        <authorList>
            <consortium name="The Broad Institute Genomics Platform"/>
            <consortium name="The Broad Institute Genome Sequencing Center for Infectious Disease"/>
            <person name="Wu L."/>
            <person name="Ma J."/>
        </authorList>
    </citation>
    <scope>NUCLEOTIDE SEQUENCE [LARGE SCALE GENOMIC DNA]</scope>
    <source>
        <strain evidence="7 8">JCM 14718</strain>
    </source>
</reference>
<evidence type="ECO:0000313" key="7">
    <source>
        <dbReference type="EMBL" id="GAA1690659.1"/>
    </source>
</evidence>
<evidence type="ECO:0000256" key="1">
    <source>
        <dbReference type="ARBA" id="ARBA00004651"/>
    </source>
</evidence>
<evidence type="ECO:0000256" key="2">
    <source>
        <dbReference type="ARBA" id="ARBA00022475"/>
    </source>
</evidence>
<protein>
    <submittedName>
        <fullName evidence="7">LysE family translocator</fullName>
    </submittedName>
</protein>
<dbReference type="EMBL" id="BAAANY010000018">
    <property type="protein sequence ID" value="GAA1690659.1"/>
    <property type="molecule type" value="Genomic_DNA"/>
</dbReference>
<gene>
    <name evidence="7" type="ORF">GCM10009765_45190</name>
</gene>
<evidence type="ECO:0000256" key="3">
    <source>
        <dbReference type="ARBA" id="ARBA00022692"/>
    </source>
</evidence>
<dbReference type="PANTHER" id="PTHR30086">
    <property type="entry name" value="ARGININE EXPORTER PROTEIN ARGO"/>
    <property type="match status" value="1"/>
</dbReference>
<feature type="transmembrane region" description="Helical" evidence="6">
    <location>
        <begin position="71"/>
        <end position="92"/>
    </location>
</feature>
<comment type="subcellular location">
    <subcellularLocation>
        <location evidence="1">Cell membrane</location>
        <topology evidence="1">Multi-pass membrane protein</topology>
    </subcellularLocation>
</comment>
<keyword evidence="4 6" id="KW-1133">Transmembrane helix</keyword>
<organism evidence="7 8">
    <name type="scientific">Fodinicola feengrottensis</name>
    <dbReference type="NCBI Taxonomy" id="435914"/>
    <lineage>
        <taxon>Bacteria</taxon>
        <taxon>Bacillati</taxon>
        <taxon>Actinomycetota</taxon>
        <taxon>Actinomycetes</taxon>
        <taxon>Mycobacteriales</taxon>
        <taxon>Fodinicola</taxon>
    </lineage>
</organism>
<feature type="transmembrane region" description="Helical" evidence="6">
    <location>
        <begin position="6"/>
        <end position="27"/>
    </location>
</feature>
<dbReference type="Proteomes" id="UP001500618">
    <property type="component" value="Unassembled WGS sequence"/>
</dbReference>
<keyword evidence="8" id="KW-1185">Reference proteome</keyword>
<feature type="transmembrane region" description="Helical" evidence="6">
    <location>
        <begin position="192"/>
        <end position="210"/>
    </location>
</feature>
<dbReference type="RefSeq" id="WP_163568009.1">
    <property type="nucleotide sequence ID" value="NZ_BAAANY010000018.1"/>
</dbReference>
<accession>A0ABN2HND1</accession>
<keyword evidence="2" id="KW-1003">Cell membrane</keyword>
<evidence type="ECO:0000256" key="6">
    <source>
        <dbReference type="SAM" id="Phobius"/>
    </source>
</evidence>
<proteinExistence type="predicted"/>
<dbReference type="InterPro" id="IPR001123">
    <property type="entry name" value="LeuE-type"/>
</dbReference>
<evidence type="ECO:0000256" key="4">
    <source>
        <dbReference type="ARBA" id="ARBA00022989"/>
    </source>
</evidence>
<dbReference type="PANTHER" id="PTHR30086:SF20">
    <property type="entry name" value="ARGININE EXPORTER PROTEIN ARGO-RELATED"/>
    <property type="match status" value="1"/>
</dbReference>
<feature type="transmembrane region" description="Helical" evidence="6">
    <location>
        <begin position="155"/>
        <end position="180"/>
    </location>
</feature>
<evidence type="ECO:0000313" key="8">
    <source>
        <dbReference type="Proteomes" id="UP001500618"/>
    </source>
</evidence>
<keyword evidence="5 6" id="KW-0472">Membrane</keyword>
<sequence>MQWRHILGFALAVLPICLTPGASFSLVTQRVSTGRRQDGLMVTFGTVTGLFVHATLAAAGLSTLVMRSSEAFTVVKIGGAGYLVGLGCWTLWSTRRRKSAASHPATPKRSRLPWSGHHPYVQGLLSNVLNPKAASVYLTLVPQFLNPQRPIAVQIALLALAHAAVVIGWLTGWTFVVSAAKRVLTASWFKTGMTRVTATVLIALGVRAAVTD</sequence>
<comment type="caution">
    <text evidence="7">The sequence shown here is derived from an EMBL/GenBank/DDBJ whole genome shotgun (WGS) entry which is preliminary data.</text>
</comment>
<feature type="transmembrane region" description="Helical" evidence="6">
    <location>
        <begin position="39"/>
        <end position="65"/>
    </location>
</feature>
<dbReference type="Pfam" id="PF01810">
    <property type="entry name" value="LysE"/>
    <property type="match status" value="1"/>
</dbReference>
<name>A0ABN2HND1_9ACTN</name>
<keyword evidence="3 6" id="KW-0812">Transmembrane</keyword>
<evidence type="ECO:0000256" key="5">
    <source>
        <dbReference type="ARBA" id="ARBA00023136"/>
    </source>
</evidence>